<reference evidence="2 3" key="1">
    <citation type="journal article" date="2019" name="Commun. Biol.">
        <title>The bagworm genome reveals a unique fibroin gene that provides high tensile strength.</title>
        <authorList>
            <person name="Kono N."/>
            <person name="Nakamura H."/>
            <person name="Ohtoshi R."/>
            <person name="Tomita M."/>
            <person name="Numata K."/>
            <person name="Arakawa K."/>
        </authorList>
    </citation>
    <scope>NUCLEOTIDE SEQUENCE [LARGE SCALE GENOMIC DNA]</scope>
</reference>
<dbReference type="Proteomes" id="UP000299102">
    <property type="component" value="Unassembled WGS sequence"/>
</dbReference>
<protein>
    <submittedName>
        <fullName evidence="2">Uncharacterized protein</fullName>
    </submittedName>
</protein>
<organism evidence="2 3">
    <name type="scientific">Eumeta variegata</name>
    <name type="common">Bagworm moth</name>
    <name type="synonym">Eumeta japonica</name>
    <dbReference type="NCBI Taxonomy" id="151549"/>
    <lineage>
        <taxon>Eukaryota</taxon>
        <taxon>Metazoa</taxon>
        <taxon>Ecdysozoa</taxon>
        <taxon>Arthropoda</taxon>
        <taxon>Hexapoda</taxon>
        <taxon>Insecta</taxon>
        <taxon>Pterygota</taxon>
        <taxon>Neoptera</taxon>
        <taxon>Endopterygota</taxon>
        <taxon>Lepidoptera</taxon>
        <taxon>Glossata</taxon>
        <taxon>Ditrysia</taxon>
        <taxon>Tineoidea</taxon>
        <taxon>Psychidae</taxon>
        <taxon>Oiketicinae</taxon>
        <taxon>Eumeta</taxon>
    </lineage>
</organism>
<proteinExistence type="predicted"/>
<dbReference type="AlphaFoldDB" id="A0A4C1VE64"/>
<comment type="caution">
    <text evidence="2">The sequence shown here is derived from an EMBL/GenBank/DDBJ whole genome shotgun (WGS) entry which is preliminary data.</text>
</comment>
<gene>
    <name evidence="2" type="ORF">EVAR_24293_1</name>
</gene>
<sequence length="224" mass="25101">MLISLLHNLPKRVDVVPKPSEGNSFGWLKAVEAARNLSSVQSSNSNSKSETKVAHTRPHAQEHANDHIHACTNRRTYTTRSDIDFPLKTVKKFSRPKTYTSDEISSLDVQMTLKIKLLSLTTVPYNSTTWAVGDVVSYIPKIFLISKSNVTARLPGTRNGPIPQLPTSRTEPEPKRAHGYTSRRANPTQLIKLHDFETQQFIFAVRLTRPRSAPGPFCFPSRAP</sequence>
<feature type="compositionally biased region" description="Low complexity" evidence="1">
    <location>
        <begin position="38"/>
        <end position="48"/>
    </location>
</feature>
<keyword evidence="3" id="KW-1185">Reference proteome</keyword>
<evidence type="ECO:0000313" key="2">
    <source>
        <dbReference type="EMBL" id="GBP37161.1"/>
    </source>
</evidence>
<accession>A0A4C1VE64</accession>
<feature type="region of interest" description="Disordered" evidence="1">
    <location>
        <begin position="38"/>
        <end position="65"/>
    </location>
</feature>
<dbReference type="EMBL" id="BGZK01000329">
    <property type="protein sequence ID" value="GBP37161.1"/>
    <property type="molecule type" value="Genomic_DNA"/>
</dbReference>
<evidence type="ECO:0000313" key="3">
    <source>
        <dbReference type="Proteomes" id="UP000299102"/>
    </source>
</evidence>
<feature type="region of interest" description="Disordered" evidence="1">
    <location>
        <begin position="153"/>
        <end position="184"/>
    </location>
</feature>
<evidence type="ECO:0000256" key="1">
    <source>
        <dbReference type="SAM" id="MobiDB-lite"/>
    </source>
</evidence>
<name>A0A4C1VE64_EUMVA</name>
<feature type="compositionally biased region" description="Basic and acidic residues" evidence="1">
    <location>
        <begin position="49"/>
        <end position="65"/>
    </location>
</feature>